<comment type="similarity">
    <text evidence="2">Belongs to the major facilitator superfamily. Sugar transporter (TC 2.A.1.1) family.</text>
</comment>
<keyword evidence="10" id="KW-1185">Reference proteome</keyword>
<evidence type="ECO:0000313" key="9">
    <source>
        <dbReference type="EMBL" id="KAK1395158.1"/>
    </source>
</evidence>
<comment type="similarity">
    <text evidence="7">Belongs to the major facilitator superfamily. Phosphate:H(+) symporter (TC 2.A.1.9) family.</text>
</comment>
<sequence length="144" mass="16164">MRMSAAFYIAGWLVVYLSSYGRFLTGYGIGIVSYVEPVYIAEVAPSNLRGGLTTLNQLMICVGSSLAFVGNYHNMAKYSFNRACLLFCHACGFIFYSGPRWVAKVGLEKDFEVSLRDFLAKMLILLLKLLKFKHFLRSSNTCPC</sequence>
<dbReference type="SUPFAM" id="SSF103473">
    <property type="entry name" value="MFS general substrate transporter"/>
    <property type="match status" value="1"/>
</dbReference>
<dbReference type="PANTHER" id="PTHR48021">
    <property type="match status" value="1"/>
</dbReference>
<comment type="caution">
    <text evidence="9">The sequence shown here is derived from an EMBL/GenBank/DDBJ whole genome shotgun (WGS) entry which is preliminary data.</text>
</comment>
<gene>
    <name evidence="9" type="ORF">POM88_014214</name>
</gene>
<keyword evidence="3" id="KW-0762">Sugar transport</keyword>
<reference evidence="9" key="2">
    <citation type="submission" date="2023-05" db="EMBL/GenBank/DDBJ databases">
        <authorList>
            <person name="Schelkunov M.I."/>
        </authorList>
    </citation>
    <scope>NUCLEOTIDE SEQUENCE</scope>
    <source>
        <strain evidence="9">Hsosn_3</strain>
        <tissue evidence="9">Leaf</tissue>
    </source>
</reference>
<accession>A0AAD8J223</accession>
<proteinExistence type="inferred from homology"/>
<feature type="transmembrane region" description="Helical" evidence="8">
    <location>
        <begin position="7"/>
        <end position="35"/>
    </location>
</feature>
<evidence type="ECO:0008006" key="11">
    <source>
        <dbReference type="Google" id="ProtNLM"/>
    </source>
</evidence>
<evidence type="ECO:0000256" key="2">
    <source>
        <dbReference type="ARBA" id="ARBA00010992"/>
    </source>
</evidence>
<evidence type="ECO:0000256" key="1">
    <source>
        <dbReference type="ARBA" id="ARBA00004370"/>
    </source>
</evidence>
<dbReference type="Gene3D" id="1.20.1250.20">
    <property type="entry name" value="MFS general substrate transporter like domains"/>
    <property type="match status" value="1"/>
</dbReference>
<evidence type="ECO:0000313" key="10">
    <source>
        <dbReference type="Proteomes" id="UP001237642"/>
    </source>
</evidence>
<dbReference type="InterPro" id="IPR050549">
    <property type="entry name" value="MFS_Trehalose_Transporter"/>
</dbReference>
<evidence type="ECO:0000256" key="7">
    <source>
        <dbReference type="ARBA" id="ARBA00044504"/>
    </source>
</evidence>
<reference evidence="9" key="1">
    <citation type="submission" date="2023-02" db="EMBL/GenBank/DDBJ databases">
        <title>Genome of toxic invasive species Heracleum sosnowskyi carries increased number of genes despite the absence of recent whole-genome duplications.</title>
        <authorList>
            <person name="Schelkunov M."/>
            <person name="Shtratnikova V."/>
            <person name="Makarenko M."/>
            <person name="Klepikova A."/>
            <person name="Omelchenko D."/>
            <person name="Novikova G."/>
            <person name="Obukhova E."/>
            <person name="Bogdanov V."/>
            <person name="Penin A."/>
            <person name="Logacheva M."/>
        </authorList>
    </citation>
    <scope>NUCLEOTIDE SEQUENCE</scope>
    <source>
        <strain evidence="9">Hsosn_3</strain>
        <tissue evidence="9">Leaf</tissue>
    </source>
</reference>
<dbReference type="GO" id="GO:0016020">
    <property type="term" value="C:membrane"/>
    <property type="evidence" value="ECO:0007669"/>
    <property type="project" value="UniProtKB-SubCell"/>
</dbReference>
<evidence type="ECO:0000256" key="8">
    <source>
        <dbReference type="SAM" id="Phobius"/>
    </source>
</evidence>
<evidence type="ECO:0000256" key="3">
    <source>
        <dbReference type="ARBA" id="ARBA00022597"/>
    </source>
</evidence>
<dbReference type="InterPro" id="IPR036259">
    <property type="entry name" value="MFS_trans_sf"/>
</dbReference>
<protein>
    <recommendedName>
        <fullName evidence="11">Major facilitator superfamily (MFS) profile domain-containing protein</fullName>
    </recommendedName>
</protein>
<dbReference type="Pfam" id="PF00083">
    <property type="entry name" value="Sugar_tr"/>
    <property type="match status" value="1"/>
</dbReference>
<dbReference type="AlphaFoldDB" id="A0AAD8J223"/>
<keyword evidence="3" id="KW-0813">Transport</keyword>
<keyword evidence="5 8" id="KW-1133">Transmembrane helix</keyword>
<dbReference type="EMBL" id="JAUIZM010000003">
    <property type="protein sequence ID" value="KAK1395158.1"/>
    <property type="molecule type" value="Genomic_DNA"/>
</dbReference>
<keyword evidence="6 8" id="KW-0472">Membrane</keyword>
<name>A0AAD8J223_9APIA</name>
<organism evidence="9 10">
    <name type="scientific">Heracleum sosnowskyi</name>
    <dbReference type="NCBI Taxonomy" id="360622"/>
    <lineage>
        <taxon>Eukaryota</taxon>
        <taxon>Viridiplantae</taxon>
        <taxon>Streptophyta</taxon>
        <taxon>Embryophyta</taxon>
        <taxon>Tracheophyta</taxon>
        <taxon>Spermatophyta</taxon>
        <taxon>Magnoliopsida</taxon>
        <taxon>eudicotyledons</taxon>
        <taxon>Gunneridae</taxon>
        <taxon>Pentapetalae</taxon>
        <taxon>asterids</taxon>
        <taxon>campanulids</taxon>
        <taxon>Apiales</taxon>
        <taxon>Apiaceae</taxon>
        <taxon>Apioideae</taxon>
        <taxon>apioid superclade</taxon>
        <taxon>Tordylieae</taxon>
        <taxon>Tordyliinae</taxon>
        <taxon>Heracleum</taxon>
    </lineage>
</organism>
<evidence type="ECO:0000256" key="5">
    <source>
        <dbReference type="ARBA" id="ARBA00022989"/>
    </source>
</evidence>
<feature type="transmembrane region" description="Helical" evidence="8">
    <location>
        <begin position="55"/>
        <end position="72"/>
    </location>
</feature>
<evidence type="ECO:0000256" key="4">
    <source>
        <dbReference type="ARBA" id="ARBA00022692"/>
    </source>
</evidence>
<dbReference type="Proteomes" id="UP001237642">
    <property type="component" value="Unassembled WGS sequence"/>
</dbReference>
<keyword evidence="4 8" id="KW-0812">Transmembrane</keyword>
<dbReference type="InterPro" id="IPR005828">
    <property type="entry name" value="MFS_sugar_transport-like"/>
</dbReference>
<comment type="subcellular location">
    <subcellularLocation>
        <location evidence="1">Membrane</location>
    </subcellularLocation>
</comment>
<dbReference type="PANTHER" id="PTHR48021:SF37">
    <property type="entry name" value="SUGAR TRANSPORTER ERD6-LIKE 16"/>
    <property type="match status" value="1"/>
</dbReference>
<evidence type="ECO:0000256" key="6">
    <source>
        <dbReference type="ARBA" id="ARBA00023136"/>
    </source>
</evidence>
<dbReference type="GO" id="GO:0022857">
    <property type="term" value="F:transmembrane transporter activity"/>
    <property type="evidence" value="ECO:0007669"/>
    <property type="project" value="InterPro"/>
</dbReference>